<dbReference type="InterPro" id="IPR029016">
    <property type="entry name" value="GAF-like_dom_sf"/>
</dbReference>
<dbReference type="PANTHER" id="PTHR43102">
    <property type="entry name" value="SLR1143 PROTEIN"/>
    <property type="match status" value="1"/>
</dbReference>
<dbReference type="RefSeq" id="WP_136738582.1">
    <property type="nucleotide sequence ID" value="NZ_SUMB01000002.1"/>
</dbReference>
<feature type="domain" description="GAF" evidence="1">
    <location>
        <begin position="43"/>
        <end position="200"/>
    </location>
</feature>
<dbReference type="Pfam" id="PF01590">
    <property type="entry name" value="GAF"/>
    <property type="match status" value="1"/>
</dbReference>
<gene>
    <name evidence="2" type="ORF">FCH28_05615</name>
</gene>
<dbReference type="Gene3D" id="3.30.450.40">
    <property type="match status" value="1"/>
</dbReference>
<dbReference type="Proteomes" id="UP000308697">
    <property type="component" value="Unassembled WGS sequence"/>
</dbReference>
<dbReference type="EMBL" id="SUMB01000002">
    <property type="protein sequence ID" value="TJZ56962.1"/>
    <property type="molecule type" value="Genomic_DNA"/>
</dbReference>
<accession>A0A4U0NSF1</accession>
<dbReference type="InterPro" id="IPR003018">
    <property type="entry name" value="GAF"/>
</dbReference>
<dbReference type="OrthoDB" id="9150152at2"/>
<dbReference type="SMART" id="SM00065">
    <property type="entry name" value="GAF"/>
    <property type="match status" value="1"/>
</dbReference>
<dbReference type="AlphaFoldDB" id="A0A4U0NSF1"/>
<evidence type="ECO:0000259" key="1">
    <source>
        <dbReference type="SMART" id="SM00065"/>
    </source>
</evidence>
<sequence>MNHPASRIPYPSYDPTRHLLLTPQDDEAPARVARLRALGIGDSPLPAFDDFARKLAHTTQAPYSMVNFIDEHRQYFAGLYAPAQDQAVELGPAPASAQPGRVMDRDHGYCPHVIVRRKALVLEDVCDYPRFAGNPVVDEIGIRSYLGAPLIDHTGMALGTVCVVDLEPRPWGREGLATIKAMAAELVEQIHEMERRQAERSTGEEPADGP</sequence>
<protein>
    <submittedName>
        <fullName evidence="2">GAF domain-containing protein</fullName>
    </submittedName>
</protein>
<evidence type="ECO:0000313" key="2">
    <source>
        <dbReference type="EMBL" id="TJZ56962.1"/>
    </source>
</evidence>
<comment type="caution">
    <text evidence="2">The sequence shown here is derived from an EMBL/GenBank/DDBJ whole genome shotgun (WGS) entry which is preliminary data.</text>
</comment>
<dbReference type="SUPFAM" id="SSF55781">
    <property type="entry name" value="GAF domain-like"/>
    <property type="match status" value="1"/>
</dbReference>
<proteinExistence type="predicted"/>
<organism evidence="2 3">
    <name type="scientific">Streptomyces piniterrae</name>
    <dbReference type="NCBI Taxonomy" id="2571125"/>
    <lineage>
        <taxon>Bacteria</taxon>
        <taxon>Bacillati</taxon>
        <taxon>Actinomycetota</taxon>
        <taxon>Actinomycetes</taxon>
        <taxon>Kitasatosporales</taxon>
        <taxon>Streptomycetaceae</taxon>
        <taxon>Streptomyces</taxon>
    </lineage>
</organism>
<evidence type="ECO:0000313" key="3">
    <source>
        <dbReference type="Proteomes" id="UP000308697"/>
    </source>
</evidence>
<keyword evidence="3" id="KW-1185">Reference proteome</keyword>
<reference evidence="2 3" key="1">
    <citation type="submission" date="2019-04" db="EMBL/GenBank/DDBJ databases">
        <title>Streptomyces piniterrae sp. nov., a heliquinomycin-producing actinomycete isolated from rhizosphere soil of Pinus yunnanensis.</title>
        <authorList>
            <person name="Zhuang X."/>
            <person name="Zhao J."/>
        </authorList>
    </citation>
    <scope>NUCLEOTIDE SEQUENCE [LARGE SCALE GENOMIC DNA]</scope>
    <source>
        <strain evidence="3">jys28</strain>
    </source>
</reference>
<dbReference type="PANTHER" id="PTHR43102:SF2">
    <property type="entry name" value="GAF DOMAIN-CONTAINING PROTEIN"/>
    <property type="match status" value="1"/>
</dbReference>
<name>A0A4U0NSF1_9ACTN</name>